<dbReference type="EMBL" id="AMZN01000033">
    <property type="protein sequence ID" value="ELR71710.1"/>
    <property type="molecule type" value="Genomic_DNA"/>
</dbReference>
<proteinExistence type="predicted"/>
<dbReference type="eggNOG" id="COG0175">
    <property type="taxonomic scope" value="Bacteria"/>
</dbReference>
<dbReference type="InterPro" id="IPR050128">
    <property type="entry name" value="Sulfate_adenylyltrnsfr_sub2"/>
</dbReference>
<gene>
    <name evidence="1" type="ORF">C900_02295</name>
</gene>
<evidence type="ECO:0000313" key="2">
    <source>
        <dbReference type="Proteomes" id="UP000011135"/>
    </source>
</evidence>
<organism evidence="1 2">
    <name type="scientific">Fulvivirga imtechensis AK7</name>
    <dbReference type="NCBI Taxonomy" id="1237149"/>
    <lineage>
        <taxon>Bacteria</taxon>
        <taxon>Pseudomonadati</taxon>
        <taxon>Bacteroidota</taxon>
        <taxon>Cytophagia</taxon>
        <taxon>Cytophagales</taxon>
        <taxon>Fulvivirgaceae</taxon>
        <taxon>Fulvivirga</taxon>
    </lineage>
</organism>
<dbReference type="SUPFAM" id="SSF52402">
    <property type="entry name" value="Adenine nucleotide alpha hydrolases-like"/>
    <property type="match status" value="1"/>
</dbReference>
<protein>
    <submittedName>
        <fullName evidence="1">Phosphoadenylyl-sulfate reductase</fullName>
    </submittedName>
</protein>
<name>L8JS77_9BACT</name>
<dbReference type="STRING" id="1237149.C900_02295"/>
<dbReference type="OrthoDB" id="9774475at2"/>
<keyword evidence="2" id="KW-1185">Reference proteome</keyword>
<dbReference type="Gene3D" id="3.40.50.620">
    <property type="entry name" value="HUPs"/>
    <property type="match status" value="1"/>
</dbReference>
<dbReference type="PATRIC" id="fig|1237149.3.peg.2162"/>
<dbReference type="Proteomes" id="UP000011135">
    <property type="component" value="Unassembled WGS sequence"/>
</dbReference>
<evidence type="ECO:0000313" key="1">
    <source>
        <dbReference type="EMBL" id="ELR71710.1"/>
    </source>
</evidence>
<dbReference type="InterPro" id="IPR014729">
    <property type="entry name" value="Rossmann-like_a/b/a_fold"/>
</dbReference>
<sequence>MKKTKVRHVLGISGGKDSAALALYLKTRHPELDVDYYTCDTGRELQETYDLIDRLDITLGKPIERLVAVRPKIDTPHESTFDHFLEKFGGFLPSSTARWCTQSLKLKPFEEHIGDEPTISYVGIRGDEDREGYISKKPNVQSIFPFRRNIWDEGLTLEVLSNKSREKFNDCYGEIASQKKLKAAQYYLETPISMKFTSKQKLSALLEVSVKTFNHAVFTYIKRYEDPNTREIRPVGLLKSFPLVENEDVLKLDDIFQILEDSGVGIPAYYKERTYLVEIDGEIKQGTYSRSRSGCFFCFYQQKIEWVWLYENHRELFEKAKEYEKDGYKWMDNETLDQLSSPDRIEAIKKEHYLRMQRGINKRNNQSWKEEIMEAEGIGCASCFI</sequence>
<dbReference type="AlphaFoldDB" id="L8JS77"/>
<dbReference type="PANTHER" id="PTHR43196:SF2">
    <property type="entry name" value="PHOSPHOADENOSINE PHOSPHOSULFATE REDUCTASE"/>
    <property type="match status" value="1"/>
</dbReference>
<reference evidence="1 2" key="1">
    <citation type="submission" date="2012-12" db="EMBL/GenBank/DDBJ databases">
        <title>Genome assembly of Fulvivirga imtechensis AK7.</title>
        <authorList>
            <person name="Nupur N."/>
            <person name="Khatri I."/>
            <person name="Kumar R."/>
            <person name="Subramanian S."/>
            <person name="Pinnaka A."/>
        </authorList>
    </citation>
    <scope>NUCLEOTIDE SEQUENCE [LARGE SCALE GENOMIC DNA]</scope>
    <source>
        <strain evidence="1 2">AK7</strain>
    </source>
</reference>
<dbReference type="RefSeq" id="WP_009579683.1">
    <property type="nucleotide sequence ID" value="NZ_AMZN01000033.1"/>
</dbReference>
<comment type="caution">
    <text evidence="1">The sequence shown here is derived from an EMBL/GenBank/DDBJ whole genome shotgun (WGS) entry which is preliminary data.</text>
</comment>
<dbReference type="PANTHER" id="PTHR43196">
    <property type="entry name" value="SULFATE ADENYLYLTRANSFERASE SUBUNIT 2"/>
    <property type="match status" value="1"/>
</dbReference>
<accession>L8JS77</accession>